<dbReference type="InterPro" id="IPR009078">
    <property type="entry name" value="Ferritin-like_SF"/>
</dbReference>
<dbReference type="AlphaFoldDB" id="E6U4K2"/>
<evidence type="ECO:0008006" key="3">
    <source>
        <dbReference type="Google" id="ProtNLM"/>
    </source>
</evidence>
<dbReference type="HOGENOM" id="CLU_168781_4_2_9"/>
<gene>
    <name evidence="1" type="ordered locus">Ethha_1077</name>
</gene>
<dbReference type="SUPFAM" id="SSF47240">
    <property type="entry name" value="Ferritin-like"/>
    <property type="match status" value="1"/>
</dbReference>
<dbReference type="Proteomes" id="UP000001551">
    <property type="component" value="Chromosome"/>
</dbReference>
<dbReference type="KEGG" id="eha:Ethha_1077"/>
<dbReference type="Gene3D" id="1.20.1260.10">
    <property type="match status" value="1"/>
</dbReference>
<evidence type="ECO:0000313" key="1">
    <source>
        <dbReference type="EMBL" id="ADU26630.1"/>
    </source>
</evidence>
<dbReference type="InterPro" id="IPR012347">
    <property type="entry name" value="Ferritin-like"/>
</dbReference>
<dbReference type="STRING" id="663278.Ethha_1077"/>
<reference evidence="1 2" key="1">
    <citation type="submission" date="2010-12" db="EMBL/GenBank/DDBJ databases">
        <title>Complete sequence of Ethanoligenens harbinense YUAN-3.</title>
        <authorList>
            <person name="Lucas S."/>
            <person name="Copeland A."/>
            <person name="Lapidus A."/>
            <person name="Cheng J.-F."/>
            <person name="Bruce D."/>
            <person name="Goodwin L."/>
            <person name="Pitluck S."/>
            <person name="Chertkov O."/>
            <person name="Misra M."/>
            <person name="Detter J.C."/>
            <person name="Han C."/>
            <person name="Tapia R."/>
            <person name="Land M."/>
            <person name="Hauser L."/>
            <person name="Jeffries C."/>
            <person name="Kyrpides N."/>
            <person name="Ivanova N."/>
            <person name="Mikhailova N."/>
            <person name="Wang A."/>
            <person name="Mouttaki H."/>
            <person name="He Z."/>
            <person name="Zhou J."/>
            <person name="Hemme C.L."/>
            <person name="Woyke T."/>
        </authorList>
    </citation>
    <scope>NUCLEOTIDE SEQUENCE [LARGE SCALE GENOMIC DNA]</scope>
    <source>
        <strain evidence="2">DSM 18485 / JCM 12961 / CGMCC 1.5033 / YUAN-3</strain>
    </source>
</reference>
<proteinExistence type="predicted"/>
<organism evidence="1 2">
    <name type="scientific">Ethanoligenens harbinense (strain DSM 18485 / JCM 12961 / CGMCC 1.5033 / YUAN-3)</name>
    <dbReference type="NCBI Taxonomy" id="663278"/>
    <lineage>
        <taxon>Bacteria</taxon>
        <taxon>Bacillati</taxon>
        <taxon>Bacillota</taxon>
        <taxon>Clostridia</taxon>
        <taxon>Eubacteriales</taxon>
        <taxon>Oscillospiraceae</taxon>
        <taxon>Ethanoligenens</taxon>
    </lineage>
</organism>
<protein>
    <recommendedName>
        <fullName evidence="3">Spore coat protein</fullName>
    </recommendedName>
</protein>
<evidence type="ECO:0000313" key="2">
    <source>
        <dbReference type="Proteomes" id="UP000001551"/>
    </source>
</evidence>
<sequence>MASLTVQELQAMDRHLASEQMLVKKYVSLSVSCTDPQLKAKFEQISARHQDHFNRLIKHLE</sequence>
<dbReference type="RefSeq" id="WP_013484991.1">
    <property type="nucleotide sequence ID" value="NC_014828.1"/>
</dbReference>
<dbReference type="EMBL" id="CP002400">
    <property type="protein sequence ID" value="ADU26630.1"/>
    <property type="molecule type" value="Genomic_DNA"/>
</dbReference>
<accession>E6U4K2</accession>
<name>E6U4K2_ETHHY</name>
<keyword evidence="2" id="KW-1185">Reference proteome</keyword>
<dbReference type="eggNOG" id="ENOG5033E38">
    <property type="taxonomic scope" value="Bacteria"/>
</dbReference>